<name>A0ABD2QA51_9PLAT</name>
<keyword evidence="5" id="KW-0547">Nucleotide-binding</keyword>
<dbReference type="Proteomes" id="UP001626550">
    <property type="component" value="Unassembled WGS sequence"/>
</dbReference>
<proteinExistence type="inferred from homology"/>
<evidence type="ECO:0000256" key="1">
    <source>
        <dbReference type="ARBA" id="ARBA00004690"/>
    </source>
</evidence>
<dbReference type="SUPFAM" id="SSF52540">
    <property type="entry name" value="P-loop containing nucleoside triphosphate hydrolases"/>
    <property type="match status" value="1"/>
</dbReference>
<accession>A0ABD2QA51</accession>
<evidence type="ECO:0000256" key="6">
    <source>
        <dbReference type="ARBA" id="ARBA00022777"/>
    </source>
</evidence>
<evidence type="ECO:0000256" key="4">
    <source>
        <dbReference type="ARBA" id="ARBA00022679"/>
    </source>
</evidence>
<feature type="domain" description="Phosphoribulokinase/uridine kinase" evidence="9">
    <location>
        <begin position="10"/>
        <end position="196"/>
    </location>
</feature>
<comment type="caution">
    <text evidence="10">The sequence shown here is derived from an EMBL/GenBank/DDBJ whole genome shotgun (WGS) entry which is preliminary data.</text>
</comment>
<dbReference type="GO" id="GO:0004849">
    <property type="term" value="F:uridine kinase activity"/>
    <property type="evidence" value="ECO:0007669"/>
    <property type="project" value="UniProtKB-EC"/>
</dbReference>
<dbReference type="EC" id="2.7.1.48" evidence="3"/>
<keyword evidence="4" id="KW-0808">Transferase</keyword>
<dbReference type="PROSITE" id="PS51257">
    <property type="entry name" value="PROKAR_LIPOPROTEIN"/>
    <property type="match status" value="1"/>
</dbReference>
<dbReference type="InterPro" id="IPR006083">
    <property type="entry name" value="PRK/URK"/>
</dbReference>
<comment type="similarity">
    <text evidence="2">Belongs to the uridine kinase family.</text>
</comment>
<dbReference type="EMBL" id="JBJKFK010000540">
    <property type="protein sequence ID" value="KAL3316435.1"/>
    <property type="molecule type" value="Genomic_DNA"/>
</dbReference>
<dbReference type="PRINTS" id="PR00988">
    <property type="entry name" value="URIDINKINASE"/>
</dbReference>
<comment type="catalytic activity">
    <reaction evidence="7">
        <text>cytidine + ATP = CMP + ADP + H(+)</text>
        <dbReference type="Rhea" id="RHEA:24674"/>
        <dbReference type="ChEBI" id="CHEBI:15378"/>
        <dbReference type="ChEBI" id="CHEBI:17562"/>
        <dbReference type="ChEBI" id="CHEBI:30616"/>
        <dbReference type="ChEBI" id="CHEBI:60377"/>
        <dbReference type="ChEBI" id="CHEBI:456216"/>
        <dbReference type="EC" id="2.7.1.48"/>
    </reaction>
</comment>
<keyword evidence="6 10" id="KW-0418">Kinase</keyword>
<comment type="catalytic activity">
    <reaction evidence="8">
        <text>uridine + ATP = UMP + ADP + H(+)</text>
        <dbReference type="Rhea" id="RHEA:16825"/>
        <dbReference type="ChEBI" id="CHEBI:15378"/>
        <dbReference type="ChEBI" id="CHEBI:16704"/>
        <dbReference type="ChEBI" id="CHEBI:30616"/>
        <dbReference type="ChEBI" id="CHEBI:57865"/>
        <dbReference type="ChEBI" id="CHEBI:456216"/>
        <dbReference type="EC" id="2.7.1.48"/>
    </reaction>
</comment>
<dbReference type="AlphaFoldDB" id="A0ABD2QA51"/>
<gene>
    <name evidence="10" type="primary">UCK2</name>
    <name evidence="10" type="ORF">Ciccas_004923</name>
</gene>
<protein>
    <recommendedName>
        <fullName evidence="3">uridine/cytidine kinase</fullName>
        <ecNumber evidence="3">2.7.1.48</ecNumber>
    </recommendedName>
</protein>
<dbReference type="PANTHER" id="PTHR10285">
    <property type="entry name" value="URIDINE KINASE"/>
    <property type="match status" value="1"/>
</dbReference>
<evidence type="ECO:0000256" key="3">
    <source>
        <dbReference type="ARBA" id="ARBA00012137"/>
    </source>
</evidence>
<evidence type="ECO:0000259" key="9">
    <source>
        <dbReference type="Pfam" id="PF00485"/>
    </source>
</evidence>
<evidence type="ECO:0000256" key="2">
    <source>
        <dbReference type="ARBA" id="ARBA00005408"/>
    </source>
</evidence>
<evidence type="ECO:0000313" key="11">
    <source>
        <dbReference type="Proteomes" id="UP001626550"/>
    </source>
</evidence>
<evidence type="ECO:0000256" key="5">
    <source>
        <dbReference type="ARBA" id="ARBA00022741"/>
    </source>
</evidence>
<dbReference type="GO" id="GO:0000166">
    <property type="term" value="F:nucleotide binding"/>
    <property type="evidence" value="ECO:0007669"/>
    <property type="project" value="UniProtKB-KW"/>
</dbReference>
<dbReference type="Gene3D" id="3.40.50.300">
    <property type="entry name" value="P-loop containing nucleotide triphosphate hydrolases"/>
    <property type="match status" value="1"/>
</dbReference>
<evidence type="ECO:0000256" key="7">
    <source>
        <dbReference type="ARBA" id="ARBA00047436"/>
    </source>
</evidence>
<sequence>MSIQKNKPIIVGISGGACSGKTEACRLIEDHFNKILPKEKIAILPLKLFYKSLNPEERLKAKKGELNMDHPNAFDFELLVETIKKIKNNVPVTLHQYSKTLYESLPETIHIGSNMAVILVVGILAFYQPNVRDLLDLKIFVTLDDDSRLATKINSEVNANKRSLDSILLNYFRFVKPAFEEFCQPSKKYADIILPNPVDNHAGMHLIADHLTNLVQGGNSNSQLPLRMRSRNHSECTSVYRPH</sequence>
<evidence type="ECO:0000313" key="10">
    <source>
        <dbReference type="EMBL" id="KAL3316435.1"/>
    </source>
</evidence>
<keyword evidence="11" id="KW-1185">Reference proteome</keyword>
<dbReference type="InterPro" id="IPR000764">
    <property type="entry name" value="Uridine_kinase-like"/>
</dbReference>
<organism evidence="10 11">
    <name type="scientific">Cichlidogyrus casuarinus</name>
    <dbReference type="NCBI Taxonomy" id="1844966"/>
    <lineage>
        <taxon>Eukaryota</taxon>
        <taxon>Metazoa</taxon>
        <taxon>Spiralia</taxon>
        <taxon>Lophotrochozoa</taxon>
        <taxon>Platyhelminthes</taxon>
        <taxon>Monogenea</taxon>
        <taxon>Monopisthocotylea</taxon>
        <taxon>Dactylogyridea</taxon>
        <taxon>Ancyrocephalidae</taxon>
        <taxon>Cichlidogyrus</taxon>
    </lineage>
</organism>
<dbReference type="Pfam" id="PF00485">
    <property type="entry name" value="PRK"/>
    <property type="match status" value="1"/>
</dbReference>
<dbReference type="InterPro" id="IPR027417">
    <property type="entry name" value="P-loop_NTPase"/>
</dbReference>
<reference evidence="10 11" key="1">
    <citation type="submission" date="2024-11" db="EMBL/GenBank/DDBJ databases">
        <title>Adaptive evolution of stress response genes in parasites aligns with host niche diversity.</title>
        <authorList>
            <person name="Hahn C."/>
            <person name="Resl P."/>
        </authorList>
    </citation>
    <scope>NUCLEOTIDE SEQUENCE [LARGE SCALE GENOMIC DNA]</scope>
    <source>
        <strain evidence="10">EGGRZ-B1_66</strain>
        <tissue evidence="10">Body</tissue>
    </source>
</reference>
<comment type="pathway">
    <text evidence="1">Pyrimidine metabolism; UMP biosynthesis via salvage pathway; UMP from uridine: step 1/1.</text>
</comment>
<evidence type="ECO:0000256" key="8">
    <source>
        <dbReference type="ARBA" id="ARBA00048909"/>
    </source>
</evidence>
<dbReference type="CDD" id="cd02023">
    <property type="entry name" value="UMPK"/>
    <property type="match status" value="1"/>
</dbReference>